<name>A0ABN7VE55_GIGMA</name>
<feature type="non-terminal residue" evidence="1">
    <location>
        <position position="72"/>
    </location>
</feature>
<comment type="caution">
    <text evidence="1">The sequence shown here is derived from an EMBL/GenBank/DDBJ whole genome shotgun (WGS) entry which is preliminary data.</text>
</comment>
<proteinExistence type="predicted"/>
<gene>
    <name evidence="1" type="ORF">GMARGA_LOCUS17664</name>
</gene>
<dbReference type="Proteomes" id="UP000789901">
    <property type="component" value="Unassembled WGS sequence"/>
</dbReference>
<dbReference type="EMBL" id="CAJVQB010013529">
    <property type="protein sequence ID" value="CAG8762703.1"/>
    <property type="molecule type" value="Genomic_DNA"/>
</dbReference>
<sequence>MSSVSTAQLDFASKSLVHKTSHLRHLRSEQNQRYYQYHKKDILARRRLLRARIEQLETFIKENGLVPPSPPS</sequence>
<keyword evidence="2" id="KW-1185">Reference proteome</keyword>
<protein>
    <submittedName>
        <fullName evidence="1">6740_t:CDS:1</fullName>
    </submittedName>
</protein>
<reference evidence="1 2" key="1">
    <citation type="submission" date="2021-06" db="EMBL/GenBank/DDBJ databases">
        <authorList>
            <person name="Kallberg Y."/>
            <person name="Tangrot J."/>
            <person name="Rosling A."/>
        </authorList>
    </citation>
    <scope>NUCLEOTIDE SEQUENCE [LARGE SCALE GENOMIC DNA]</scope>
    <source>
        <strain evidence="1 2">120-4 pot B 10/14</strain>
    </source>
</reference>
<accession>A0ABN7VE55</accession>
<evidence type="ECO:0000313" key="1">
    <source>
        <dbReference type="EMBL" id="CAG8762703.1"/>
    </source>
</evidence>
<evidence type="ECO:0000313" key="2">
    <source>
        <dbReference type="Proteomes" id="UP000789901"/>
    </source>
</evidence>
<organism evidence="1 2">
    <name type="scientific">Gigaspora margarita</name>
    <dbReference type="NCBI Taxonomy" id="4874"/>
    <lineage>
        <taxon>Eukaryota</taxon>
        <taxon>Fungi</taxon>
        <taxon>Fungi incertae sedis</taxon>
        <taxon>Mucoromycota</taxon>
        <taxon>Glomeromycotina</taxon>
        <taxon>Glomeromycetes</taxon>
        <taxon>Diversisporales</taxon>
        <taxon>Gigasporaceae</taxon>
        <taxon>Gigaspora</taxon>
    </lineage>
</organism>